<keyword evidence="9" id="KW-1185">Reference proteome</keyword>
<evidence type="ECO:0000256" key="6">
    <source>
        <dbReference type="SAM" id="Phobius"/>
    </source>
</evidence>
<dbReference type="RefSeq" id="WP_379957596.1">
    <property type="nucleotide sequence ID" value="NZ_JAUYVI010000005.1"/>
</dbReference>
<dbReference type="InterPro" id="IPR000620">
    <property type="entry name" value="EamA_dom"/>
</dbReference>
<protein>
    <submittedName>
        <fullName evidence="8">DMT family transporter</fullName>
    </submittedName>
</protein>
<accession>A0ABU0YP78</accession>
<sequence>MKSFWAGLAPNSKGALLMTLSGLTYSFVAAMVKDLSLPGGLDGFEITFFRALFGFVCLFPFLAVAGKAGFRTRYLDKHVWRGVLGSVSVFCAYIGIGKLALANYTALSFTKPLFAVILAFLILGEQVRWRRWAATLIGFLGVLVMIRPGAETFSPWSFLALGDAFAIAFLITIVKKLPESETELVMMFYYGLVAILIALPFALWVWRWPTPFEWLLLAGIGCLGALSQYLWILAFRAGEASAVAPFDYLRLLFAGMVGLALFSEVPDLWTIGGAVIVVASTVYIAQREVRLKRAGDKEAVKSEAIAAERPGL</sequence>
<feature type="transmembrane region" description="Helical" evidence="6">
    <location>
        <begin position="186"/>
        <end position="206"/>
    </location>
</feature>
<comment type="similarity">
    <text evidence="2">Belongs to the drug/metabolite transporter (DMT) superfamily. 10 TMS drug/metabolite exporter (DME) (TC 2.A.7.3) family.</text>
</comment>
<dbReference type="EMBL" id="JAUYVI010000005">
    <property type="protein sequence ID" value="MDQ7249531.1"/>
    <property type="molecule type" value="Genomic_DNA"/>
</dbReference>
<reference evidence="9" key="1">
    <citation type="submission" date="2023-08" db="EMBL/GenBank/DDBJ databases">
        <title>Rhodospirillaceae gen. nov., a novel taxon isolated from the Yangtze River Yuezi River estuary sludge.</title>
        <authorList>
            <person name="Ruan L."/>
        </authorList>
    </citation>
    <scope>NUCLEOTIDE SEQUENCE [LARGE SCALE GENOMIC DNA]</scope>
    <source>
        <strain evidence="9">R-7</strain>
    </source>
</reference>
<evidence type="ECO:0000256" key="2">
    <source>
        <dbReference type="ARBA" id="ARBA00009853"/>
    </source>
</evidence>
<feature type="domain" description="EamA" evidence="7">
    <location>
        <begin position="156"/>
        <end position="284"/>
    </location>
</feature>
<keyword evidence="4 6" id="KW-1133">Transmembrane helix</keyword>
<keyword evidence="5 6" id="KW-0472">Membrane</keyword>
<dbReference type="SUPFAM" id="SSF103481">
    <property type="entry name" value="Multidrug resistance efflux transporter EmrE"/>
    <property type="match status" value="2"/>
</dbReference>
<evidence type="ECO:0000256" key="5">
    <source>
        <dbReference type="ARBA" id="ARBA00023136"/>
    </source>
</evidence>
<organism evidence="8 9">
    <name type="scientific">Dongia sedimenti</name>
    <dbReference type="NCBI Taxonomy" id="3064282"/>
    <lineage>
        <taxon>Bacteria</taxon>
        <taxon>Pseudomonadati</taxon>
        <taxon>Pseudomonadota</taxon>
        <taxon>Alphaproteobacteria</taxon>
        <taxon>Rhodospirillales</taxon>
        <taxon>Dongiaceae</taxon>
        <taxon>Dongia</taxon>
    </lineage>
</organism>
<feature type="transmembrane region" description="Helical" evidence="6">
    <location>
        <begin position="46"/>
        <end position="66"/>
    </location>
</feature>
<dbReference type="PANTHER" id="PTHR22911:SF6">
    <property type="entry name" value="SOLUTE CARRIER FAMILY 35 MEMBER G1"/>
    <property type="match status" value="1"/>
</dbReference>
<evidence type="ECO:0000256" key="1">
    <source>
        <dbReference type="ARBA" id="ARBA00004141"/>
    </source>
</evidence>
<evidence type="ECO:0000256" key="4">
    <source>
        <dbReference type="ARBA" id="ARBA00022989"/>
    </source>
</evidence>
<dbReference type="Pfam" id="PF00892">
    <property type="entry name" value="EamA"/>
    <property type="match status" value="2"/>
</dbReference>
<feature type="transmembrane region" description="Helical" evidence="6">
    <location>
        <begin position="156"/>
        <end position="174"/>
    </location>
</feature>
<name>A0ABU0YP78_9PROT</name>
<keyword evidence="3 6" id="KW-0812">Transmembrane</keyword>
<feature type="transmembrane region" description="Helical" evidence="6">
    <location>
        <begin position="78"/>
        <end position="96"/>
    </location>
</feature>
<evidence type="ECO:0000313" key="9">
    <source>
        <dbReference type="Proteomes" id="UP001230156"/>
    </source>
</evidence>
<feature type="transmembrane region" description="Helical" evidence="6">
    <location>
        <begin position="268"/>
        <end position="285"/>
    </location>
</feature>
<dbReference type="Proteomes" id="UP001230156">
    <property type="component" value="Unassembled WGS sequence"/>
</dbReference>
<dbReference type="PANTHER" id="PTHR22911">
    <property type="entry name" value="ACYL-MALONYL CONDENSING ENZYME-RELATED"/>
    <property type="match status" value="1"/>
</dbReference>
<dbReference type="InterPro" id="IPR037185">
    <property type="entry name" value="EmrE-like"/>
</dbReference>
<evidence type="ECO:0000313" key="8">
    <source>
        <dbReference type="EMBL" id="MDQ7249531.1"/>
    </source>
</evidence>
<feature type="domain" description="EamA" evidence="7">
    <location>
        <begin position="13"/>
        <end position="146"/>
    </location>
</feature>
<comment type="caution">
    <text evidence="8">The sequence shown here is derived from an EMBL/GenBank/DDBJ whole genome shotgun (WGS) entry which is preliminary data.</text>
</comment>
<feature type="transmembrane region" description="Helical" evidence="6">
    <location>
        <begin position="212"/>
        <end position="234"/>
    </location>
</feature>
<evidence type="ECO:0000256" key="3">
    <source>
        <dbReference type="ARBA" id="ARBA00022692"/>
    </source>
</evidence>
<gene>
    <name evidence="8" type="ORF">Q8A70_17720</name>
</gene>
<proteinExistence type="inferred from homology"/>
<evidence type="ECO:0000259" key="7">
    <source>
        <dbReference type="Pfam" id="PF00892"/>
    </source>
</evidence>
<comment type="subcellular location">
    <subcellularLocation>
        <location evidence="1">Membrane</location>
        <topology evidence="1">Multi-pass membrane protein</topology>
    </subcellularLocation>
</comment>
<feature type="transmembrane region" description="Helical" evidence="6">
    <location>
        <begin position="102"/>
        <end position="123"/>
    </location>
</feature>